<sequence>MSKKIFLFFLAFALINSLYITFRFYQKRHFSCSSQYYTSQKNISMKAIFRLVFNGSDGVATLTGDVKDEQGRHLALNRQINFTFKERNSIYFMQSVKTLRESYDEVDNETFRQLISAFFYEDRATIQYKIIPQPNGDFVVLNGVLPLAYCSRTS</sequence>
<protein>
    <submittedName>
        <fullName evidence="1">Uncharacterized protein</fullName>
    </submittedName>
</protein>
<gene>
    <name evidence="1" type="ORF">JJB97_13250</name>
</gene>
<accession>A0A8K0V3R5</accession>
<keyword evidence="2" id="KW-1185">Reference proteome</keyword>
<name>A0A8K0V3R5_9ENTR</name>
<dbReference type="EMBL" id="JAEPBH010000035">
    <property type="protein sequence ID" value="MBK4716276.1"/>
    <property type="molecule type" value="Genomic_DNA"/>
</dbReference>
<dbReference type="Proteomes" id="UP000659047">
    <property type="component" value="Unassembled WGS sequence"/>
</dbReference>
<evidence type="ECO:0000313" key="1">
    <source>
        <dbReference type="EMBL" id="MBK4716276.1"/>
    </source>
</evidence>
<reference evidence="1" key="1">
    <citation type="submission" date="2021-01" db="EMBL/GenBank/DDBJ databases">
        <title>Intestinitalea alba gen. nov., sp. nov., a novel genus of the family Enterobacteriaceae, isolated from the gut of the plastic-eating mealworm Tenebrio molitor L.</title>
        <authorList>
            <person name="Yang Y."/>
        </authorList>
    </citation>
    <scope>NUCLEOTIDE SEQUENCE</scope>
    <source>
        <strain evidence="1">BIT-L3</strain>
    </source>
</reference>
<comment type="caution">
    <text evidence="1">The sequence shown here is derived from an EMBL/GenBank/DDBJ whole genome shotgun (WGS) entry which is preliminary data.</text>
</comment>
<organism evidence="1 2">
    <name type="scientific">Tenebrionibacter intestinalis</name>
    <dbReference type="NCBI Taxonomy" id="2799638"/>
    <lineage>
        <taxon>Bacteria</taxon>
        <taxon>Pseudomonadati</taxon>
        <taxon>Pseudomonadota</taxon>
        <taxon>Gammaproteobacteria</taxon>
        <taxon>Enterobacterales</taxon>
        <taxon>Enterobacteriaceae</taxon>
        <taxon>Tenebrionibacter/Tenebrionicola group</taxon>
        <taxon>Tenebrionibacter</taxon>
    </lineage>
</organism>
<dbReference type="RefSeq" id="WP_238714482.1">
    <property type="nucleotide sequence ID" value="NZ_JAEPBH010000035.1"/>
</dbReference>
<evidence type="ECO:0000313" key="2">
    <source>
        <dbReference type="Proteomes" id="UP000659047"/>
    </source>
</evidence>
<proteinExistence type="predicted"/>
<dbReference type="AlphaFoldDB" id="A0A8K0V3R5"/>